<dbReference type="InterPro" id="IPR008974">
    <property type="entry name" value="TRAF-like"/>
</dbReference>
<dbReference type="PANTHER" id="PTHR26379">
    <property type="entry name" value="BTB/POZ AND MATH DOMAIN-CONTAINING PROTEIN 1"/>
    <property type="match status" value="1"/>
</dbReference>
<dbReference type="SMART" id="SM00225">
    <property type="entry name" value="BTB"/>
    <property type="match status" value="1"/>
</dbReference>
<dbReference type="AlphaFoldDB" id="A0A921QUF9"/>
<dbReference type="Gene3D" id="2.60.210.10">
    <property type="entry name" value="Apoptosis, Tumor Necrosis Factor Receptor Associated Protein 2, Chain A"/>
    <property type="match status" value="1"/>
</dbReference>
<evidence type="ECO:0000259" key="4">
    <source>
        <dbReference type="PROSITE" id="PS50144"/>
    </source>
</evidence>
<dbReference type="EMBL" id="CM027685">
    <property type="protein sequence ID" value="KAG0527868.1"/>
    <property type="molecule type" value="Genomic_DNA"/>
</dbReference>
<dbReference type="InterPro" id="IPR056423">
    <property type="entry name" value="BACK_BPM_SPOP"/>
</dbReference>
<dbReference type="PANTHER" id="PTHR26379:SF382">
    <property type="entry name" value="OS10G0435900 PROTEIN"/>
    <property type="match status" value="1"/>
</dbReference>
<comment type="caution">
    <text evidence="5">The sequence shown here is derived from an EMBL/GenBank/DDBJ whole genome shotgun (WGS) entry which is preliminary data.</text>
</comment>
<feature type="domain" description="BTB" evidence="3">
    <location>
        <begin position="175"/>
        <end position="237"/>
    </location>
</feature>
<dbReference type="InterPro" id="IPR011333">
    <property type="entry name" value="SKP1/BTB/POZ_sf"/>
</dbReference>
<dbReference type="CDD" id="cd00121">
    <property type="entry name" value="MATH"/>
    <property type="match status" value="1"/>
</dbReference>
<dbReference type="Pfam" id="PF22486">
    <property type="entry name" value="MATH_2"/>
    <property type="match status" value="1"/>
</dbReference>
<dbReference type="CDD" id="cd18280">
    <property type="entry name" value="BTB_POZ_BPM_plant"/>
    <property type="match status" value="1"/>
</dbReference>
<dbReference type="GO" id="GO:0016567">
    <property type="term" value="P:protein ubiquitination"/>
    <property type="evidence" value="ECO:0007669"/>
    <property type="project" value="InterPro"/>
</dbReference>
<feature type="domain" description="MATH" evidence="4">
    <location>
        <begin position="9"/>
        <end position="146"/>
    </location>
</feature>
<dbReference type="Gene3D" id="3.30.710.10">
    <property type="entry name" value="Potassium Channel Kv1.1, Chain A"/>
    <property type="match status" value="1"/>
</dbReference>
<evidence type="ECO:0000313" key="5">
    <source>
        <dbReference type="EMBL" id="KAG0527868.1"/>
    </source>
</evidence>
<dbReference type="Gene3D" id="1.25.40.420">
    <property type="match status" value="1"/>
</dbReference>
<evidence type="ECO:0000256" key="2">
    <source>
        <dbReference type="ARBA" id="ARBA00010846"/>
    </source>
</evidence>
<name>A0A921QUF9_SORBI</name>
<evidence type="ECO:0008006" key="7">
    <source>
        <dbReference type="Google" id="ProtNLM"/>
    </source>
</evidence>
<dbReference type="InterPro" id="IPR045005">
    <property type="entry name" value="BPM1-6"/>
</dbReference>
<gene>
    <name evidence="5" type="ORF">BDA96_06G270200</name>
</gene>
<dbReference type="PROSITE" id="PS50097">
    <property type="entry name" value="BTB"/>
    <property type="match status" value="1"/>
</dbReference>
<dbReference type="InterPro" id="IPR000210">
    <property type="entry name" value="BTB/POZ_dom"/>
</dbReference>
<proteinExistence type="inferred from homology"/>
<protein>
    <recommendedName>
        <fullName evidence="7">BTB domain-containing protein</fullName>
    </recommendedName>
</protein>
<evidence type="ECO:0000313" key="6">
    <source>
        <dbReference type="Proteomes" id="UP000807115"/>
    </source>
</evidence>
<accession>A0A921QUF9</accession>
<comment type="similarity">
    <text evidence="2">Belongs to the Tdpoz family.</text>
</comment>
<dbReference type="PROSITE" id="PS50144">
    <property type="entry name" value="MATH"/>
    <property type="match status" value="1"/>
</dbReference>
<evidence type="ECO:0000256" key="1">
    <source>
        <dbReference type="ARBA" id="ARBA00004906"/>
    </source>
</evidence>
<reference evidence="5" key="1">
    <citation type="journal article" date="2019" name="BMC Genomics">
        <title>A new reference genome for Sorghum bicolor reveals high levels of sequence similarity between sweet and grain genotypes: implications for the genetics of sugar metabolism.</title>
        <authorList>
            <person name="Cooper E.A."/>
            <person name="Brenton Z.W."/>
            <person name="Flinn B.S."/>
            <person name="Jenkins J."/>
            <person name="Shu S."/>
            <person name="Flowers D."/>
            <person name="Luo F."/>
            <person name="Wang Y."/>
            <person name="Xia P."/>
            <person name="Barry K."/>
            <person name="Daum C."/>
            <person name="Lipzen A."/>
            <person name="Yoshinaga Y."/>
            <person name="Schmutz J."/>
            <person name="Saski C."/>
            <person name="Vermerris W."/>
            <person name="Kresovich S."/>
        </authorList>
    </citation>
    <scope>NUCLEOTIDE SEQUENCE</scope>
</reference>
<sequence length="398" mass="45086">MRTVLPTGSTTTIFSLRDYHDLKINGYRRSLDTDSCGLFFSSLPFRAGCRRWHIIYRPKGYDGNSDYISFFLALDDIIDEGGVLAKFTFSLLDQDKNPLPCYCITSRTYHFSVPGRMAGFEEFIKRTTLEASEHLKDDCFTVRVQIHVVKKTPSILVPPSDIQQHLGSLLSMEGADVKFQVGGEIFVAHRLVLAARSPVFNAELYSSMDEGIATNTVRIDDMEAQVFKAMLNFIYTDSWPEMEQEDESIMAQHLLVAADKYCMQRLKLICESRLQSHISAASVAIILALAEKHNCIGLKEACFKFLRYATDPLVITETEDFEYLAQCCPSVMEELNAICLARDLEMAEISQGINVPTASNQCGAWCEHWLPKVKKYHLWGVAAICWAIWKARNRSKLL</sequence>
<comment type="pathway">
    <text evidence="1">Protein modification; protein ubiquitination.</text>
</comment>
<dbReference type="SUPFAM" id="SSF54695">
    <property type="entry name" value="POZ domain"/>
    <property type="match status" value="1"/>
</dbReference>
<reference evidence="5" key="2">
    <citation type="submission" date="2020-10" db="EMBL/GenBank/DDBJ databases">
        <authorList>
            <person name="Cooper E.A."/>
            <person name="Brenton Z.W."/>
            <person name="Flinn B.S."/>
            <person name="Jenkins J."/>
            <person name="Shu S."/>
            <person name="Flowers D."/>
            <person name="Luo F."/>
            <person name="Wang Y."/>
            <person name="Xia P."/>
            <person name="Barry K."/>
            <person name="Daum C."/>
            <person name="Lipzen A."/>
            <person name="Yoshinaga Y."/>
            <person name="Schmutz J."/>
            <person name="Saski C."/>
            <person name="Vermerris W."/>
            <person name="Kresovich S."/>
        </authorList>
    </citation>
    <scope>NUCLEOTIDE SEQUENCE</scope>
</reference>
<dbReference type="InterPro" id="IPR002083">
    <property type="entry name" value="MATH/TRAF_dom"/>
</dbReference>
<dbReference type="Pfam" id="PF24570">
    <property type="entry name" value="BACK_BPM_SPOP"/>
    <property type="match status" value="1"/>
</dbReference>
<evidence type="ECO:0000259" key="3">
    <source>
        <dbReference type="PROSITE" id="PS50097"/>
    </source>
</evidence>
<organism evidence="5 6">
    <name type="scientific">Sorghum bicolor</name>
    <name type="common">Sorghum</name>
    <name type="synonym">Sorghum vulgare</name>
    <dbReference type="NCBI Taxonomy" id="4558"/>
    <lineage>
        <taxon>Eukaryota</taxon>
        <taxon>Viridiplantae</taxon>
        <taxon>Streptophyta</taxon>
        <taxon>Embryophyta</taxon>
        <taxon>Tracheophyta</taxon>
        <taxon>Spermatophyta</taxon>
        <taxon>Magnoliopsida</taxon>
        <taxon>Liliopsida</taxon>
        <taxon>Poales</taxon>
        <taxon>Poaceae</taxon>
        <taxon>PACMAD clade</taxon>
        <taxon>Panicoideae</taxon>
        <taxon>Andropogonodae</taxon>
        <taxon>Andropogoneae</taxon>
        <taxon>Sorghinae</taxon>
        <taxon>Sorghum</taxon>
    </lineage>
</organism>
<dbReference type="Proteomes" id="UP000807115">
    <property type="component" value="Chromosome 6"/>
</dbReference>
<dbReference type="Pfam" id="PF00651">
    <property type="entry name" value="BTB"/>
    <property type="match status" value="1"/>
</dbReference>
<dbReference type="SUPFAM" id="SSF49599">
    <property type="entry name" value="TRAF domain-like"/>
    <property type="match status" value="1"/>
</dbReference>